<dbReference type="AlphaFoldDB" id="A0AA86V568"/>
<evidence type="ECO:0000313" key="2">
    <source>
        <dbReference type="Proteomes" id="UP001189624"/>
    </source>
</evidence>
<name>A0AA86V568_9FABA</name>
<keyword evidence="2" id="KW-1185">Reference proteome</keyword>
<reference evidence="1" key="1">
    <citation type="submission" date="2023-10" db="EMBL/GenBank/DDBJ databases">
        <authorList>
            <person name="Domelevo Entfellner J.-B."/>
        </authorList>
    </citation>
    <scope>NUCLEOTIDE SEQUENCE</scope>
</reference>
<dbReference type="Proteomes" id="UP001189624">
    <property type="component" value="Chromosome 2"/>
</dbReference>
<dbReference type="Gramene" id="rna-AYBTSS11_LOCUS6053">
    <property type="protein sequence ID" value="CAJ1932905.1"/>
    <property type="gene ID" value="gene-AYBTSS11_LOCUS6053"/>
</dbReference>
<sequence length="50" mass="5865">MTRSILWSFLHPGVFQMTELVKPDTVVENHVEECCCGVTEHVLLEYEERE</sequence>
<dbReference type="EMBL" id="OY731399">
    <property type="protein sequence ID" value="CAJ1932905.1"/>
    <property type="molecule type" value="Genomic_DNA"/>
</dbReference>
<evidence type="ECO:0000313" key="1">
    <source>
        <dbReference type="EMBL" id="CAJ1932905.1"/>
    </source>
</evidence>
<proteinExistence type="predicted"/>
<protein>
    <submittedName>
        <fullName evidence="1">Uncharacterized protein</fullName>
    </submittedName>
</protein>
<organism evidence="1 2">
    <name type="scientific">Sphenostylis stenocarpa</name>
    <dbReference type="NCBI Taxonomy" id="92480"/>
    <lineage>
        <taxon>Eukaryota</taxon>
        <taxon>Viridiplantae</taxon>
        <taxon>Streptophyta</taxon>
        <taxon>Embryophyta</taxon>
        <taxon>Tracheophyta</taxon>
        <taxon>Spermatophyta</taxon>
        <taxon>Magnoliopsida</taxon>
        <taxon>eudicotyledons</taxon>
        <taxon>Gunneridae</taxon>
        <taxon>Pentapetalae</taxon>
        <taxon>rosids</taxon>
        <taxon>fabids</taxon>
        <taxon>Fabales</taxon>
        <taxon>Fabaceae</taxon>
        <taxon>Papilionoideae</taxon>
        <taxon>50 kb inversion clade</taxon>
        <taxon>NPAAA clade</taxon>
        <taxon>indigoferoid/millettioid clade</taxon>
        <taxon>Phaseoleae</taxon>
        <taxon>Sphenostylis</taxon>
    </lineage>
</organism>
<accession>A0AA86V568</accession>
<gene>
    <name evidence="1" type="ORF">AYBTSS11_LOCUS6053</name>
</gene>